<keyword evidence="2" id="KW-0167">Capsid protein</keyword>
<dbReference type="AlphaFoldDB" id="A0A839SY85"/>
<dbReference type="PANTHER" id="PTHR37089:SF3">
    <property type="entry name" value="EXPORTED PROTEIN"/>
    <property type="match status" value="1"/>
</dbReference>
<dbReference type="RefSeq" id="WP_183417343.1">
    <property type="nucleotide sequence ID" value="NZ_JACHXA010000009.1"/>
</dbReference>
<accession>A0A839SY85</accession>
<name>A0A839SY85_9PROT</name>
<feature type="domain" description="Spore coat protein U/FanG" evidence="1">
    <location>
        <begin position="40"/>
        <end position="181"/>
    </location>
</feature>
<dbReference type="Proteomes" id="UP000581135">
    <property type="component" value="Unassembled WGS sequence"/>
</dbReference>
<keyword evidence="3" id="KW-1185">Reference proteome</keyword>
<reference evidence="2 3" key="1">
    <citation type="submission" date="2020-08" db="EMBL/GenBank/DDBJ databases">
        <title>Genomic Encyclopedia of Type Strains, Phase III (KMG-III): the genomes of soil and plant-associated and newly described type strains.</title>
        <authorList>
            <person name="Whitman W."/>
        </authorList>
    </citation>
    <scope>NUCLEOTIDE SEQUENCE [LARGE SCALE GENOMIC DNA]</scope>
    <source>
        <strain evidence="2 3">CECT 8803</strain>
    </source>
</reference>
<evidence type="ECO:0000313" key="2">
    <source>
        <dbReference type="EMBL" id="MBB3066506.1"/>
    </source>
</evidence>
<evidence type="ECO:0000259" key="1">
    <source>
        <dbReference type="Pfam" id="PF05229"/>
    </source>
</evidence>
<dbReference type="Pfam" id="PF05229">
    <property type="entry name" value="SCPU"/>
    <property type="match status" value="1"/>
</dbReference>
<proteinExistence type="predicted"/>
<dbReference type="PANTHER" id="PTHR37089">
    <property type="entry name" value="PROTEIN U-RELATED"/>
    <property type="match status" value="1"/>
</dbReference>
<gene>
    <name evidence="2" type="ORF">FHR98_002814</name>
</gene>
<dbReference type="InterPro" id="IPR053167">
    <property type="entry name" value="Spore_coat_component"/>
</dbReference>
<evidence type="ECO:0000313" key="3">
    <source>
        <dbReference type="Proteomes" id="UP000581135"/>
    </source>
</evidence>
<protein>
    <submittedName>
        <fullName evidence="2">Spore coat protein U-like protein</fullName>
    </submittedName>
</protein>
<dbReference type="EMBL" id="JACHXA010000009">
    <property type="protein sequence ID" value="MBB3066506.1"/>
    <property type="molecule type" value="Genomic_DNA"/>
</dbReference>
<dbReference type="InterPro" id="IPR007893">
    <property type="entry name" value="Spore_coat_U/FanG"/>
</dbReference>
<comment type="caution">
    <text evidence="2">The sequence shown here is derived from an EMBL/GenBank/DDBJ whole genome shotgun (WGS) entry which is preliminary data.</text>
</comment>
<dbReference type="SMART" id="SM00972">
    <property type="entry name" value="SCPU"/>
    <property type="match status" value="1"/>
</dbReference>
<organism evidence="2 3">
    <name type="scientific">Limibacillus halophilus</name>
    <dbReference type="NCBI Taxonomy" id="1579333"/>
    <lineage>
        <taxon>Bacteria</taxon>
        <taxon>Pseudomonadati</taxon>
        <taxon>Pseudomonadota</taxon>
        <taxon>Alphaproteobacteria</taxon>
        <taxon>Rhodospirillales</taxon>
        <taxon>Rhodovibrionaceae</taxon>
        <taxon>Limibacillus</taxon>
    </lineage>
</organism>
<sequence>MKQNSSTAFSALFFVSALLASVMVLIGRSSAQSLTETKEVVFRIQVVEGCALGVGATDPTSLGLIDFGQVSDLSNPIDATGGAGAGGVVVTCTPGTAFTMAIDAGLNGPSTVDRKLLNADIGQTLDYQLYWDAGRTTVWGDTPGQSAVADGSEQVFPVHARLVTSVTLPAPGIYTDRVLVTVTF</sequence>
<keyword evidence="2" id="KW-0946">Virion</keyword>